<evidence type="ECO:0000259" key="2">
    <source>
        <dbReference type="Pfam" id="PF10335"/>
    </source>
</evidence>
<proteinExistence type="predicted"/>
<dbReference type="EMBL" id="JACZOI010001063">
    <property type="protein sequence ID" value="MBE0981587.1"/>
    <property type="molecule type" value="Genomic_DNA"/>
</dbReference>
<feature type="non-terminal residue" evidence="3">
    <location>
        <position position="50"/>
    </location>
</feature>
<accession>A0AAP1RCG2</accession>
<sequence length="50" mass="5744">VLEARLADDLSESFELFLQLRLTRQLAGQRDGRQQGLDVSGMSRHDRDML</sequence>
<gene>
    <name evidence="3" type="ORF">IH772_31860</name>
</gene>
<dbReference type="InterPro" id="IPR018821">
    <property type="entry name" value="DUF294_put_nucleoTrafse_sb-bd"/>
</dbReference>
<feature type="non-terminal residue" evidence="3">
    <location>
        <position position="1"/>
    </location>
</feature>
<comment type="caution">
    <text evidence="3">The sequence shown here is derived from an EMBL/GenBank/DDBJ whole genome shotgun (WGS) entry which is preliminary data.</text>
</comment>
<organism evidence="3 4">
    <name type="scientific">Escherichia coli</name>
    <dbReference type="NCBI Taxonomy" id="562"/>
    <lineage>
        <taxon>Bacteria</taxon>
        <taxon>Pseudomonadati</taxon>
        <taxon>Pseudomonadota</taxon>
        <taxon>Gammaproteobacteria</taxon>
        <taxon>Enterobacterales</taxon>
        <taxon>Enterobacteriaceae</taxon>
        <taxon>Escherichia</taxon>
    </lineage>
</organism>
<dbReference type="RefSeq" id="WP_192525722.1">
    <property type="nucleotide sequence ID" value="NZ_JACZOI010001063.1"/>
</dbReference>
<feature type="domain" description="DUF294" evidence="2">
    <location>
        <begin position="1"/>
        <end position="50"/>
    </location>
</feature>
<dbReference type="AlphaFoldDB" id="A0AAP1RCG2"/>
<feature type="region of interest" description="Disordered" evidence="1">
    <location>
        <begin position="27"/>
        <end position="50"/>
    </location>
</feature>
<protein>
    <recommendedName>
        <fullName evidence="2">DUF294 domain-containing protein</fullName>
    </recommendedName>
</protein>
<dbReference type="Pfam" id="PF10335">
    <property type="entry name" value="DUF294_C"/>
    <property type="match status" value="1"/>
</dbReference>
<evidence type="ECO:0000313" key="3">
    <source>
        <dbReference type="EMBL" id="MBE0981587.1"/>
    </source>
</evidence>
<evidence type="ECO:0000313" key="4">
    <source>
        <dbReference type="Proteomes" id="UP000640866"/>
    </source>
</evidence>
<reference evidence="3" key="1">
    <citation type="submission" date="2020-09" db="EMBL/GenBank/DDBJ databases">
        <title>Emerging polyconal dissemination of OXA-244-producing E. coli in France.</title>
        <authorList>
            <person name="Emeraud C."/>
            <person name="Girlich D."/>
            <person name="Bonnin R.A."/>
            <person name="Jousset A.B."/>
            <person name="Naas T."/>
            <person name="Dortet L."/>
        </authorList>
    </citation>
    <scope>NUCLEOTIDE SEQUENCE</scope>
    <source>
        <strain evidence="3">225E3</strain>
    </source>
</reference>
<dbReference type="Proteomes" id="UP000640866">
    <property type="component" value="Unassembled WGS sequence"/>
</dbReference>
<name>A0AAP1RCG2_ECOLX</name>
<evidence type="ECO:0000256" key="1">
    <source>
        <dbReference type="SAM" id="MobiDB-lite"/>
    </source>
</evidence>